<comment type="similarity">
    <text evidence="1">Belongs to the 'GDXG' lipolytic enzyme family.</text>
</comment>
<dbReference type="Proteomes" id="UP001559025">
    <property type="component" value="Unassembled WGS sequence"/>
</dbReference>
<organism evidence="4 5">
    <name type="scientific">Neoaquamicrobium sediminum</name>
    <dbReference type="NCBI Taxonomy" id="1849104"/>
    <lineage>
        <taxon>Bacteria</taxon>
        <taxon>Pseudomonadati</taxon>
        <taxon>Pseudomonadota</taxon>
        <taxon>Alphaproteobacteria</taxon>
        <taxon>Hyphomicrobiales</taxon>
        <taxon>Phyllobacteriaceae</taxon>
        <taxon>Neoaquamicrobium</taxon>
    </lineage>
</organism>
<accession>A0ABV3WS57</accession>
<dbReference type="InterPro" id="IPR002168">
    <property type="entry name" value="Lipase_GDXG_HIS_AS"/>
</dbReference>
<dbReference type="Pfam" id="PF07859">
    <property type="entry name" value="Abhydrolase_3"/>
    <property type="match status" value="1"/>
</dbReference>
<dbReference type="PANTHER" id="PTHR48081:SF8">
    <property type="entry name" value="ALPHA_BETA HYDROLASE FOLD-3 DOMAIN-CONTAINING PROTEIN-RELATED"/>
    <property type="match status" value="1"/>
</dbReference>
<dbReference type="PROSITE" id="PS01173">
    <property type="entry name" value="LIPASE_GDXG_HIS"/>
    <property type="match status" value="1"/>
</dbReference>
<name>A0ABV3WS57_9HYPH</name>
<evidence type="ECO:0000256" key="1">
    <source>
        <dbReference type="ARBA" id="ARBA00010515"/>
    </source>
</evidence>
<evidence type="ECO:0000259" key="3">
    <source>
        <dbReference type="Pfam" id="PF07859"/>
    </source>
</evidence>
<dbReference type="InterPro" id="IPR013094">
    <property type="entry name" value="AB_hydrolase_3"/>
</dbReference>
<feature type="domain" description="Alpha/beta hydrolase fold-3" evidence="3">
    <location>
        <begin position="87"/>
        <end position="286"/>
    </location>
</feature>
<gene>
    <name evidence="4" type="ORF">V1479_09305</name>
</gene>
<dbReference type="SUPFAM" id="SSF53474">
    <property type="entry name" value="alpha/beta-Hydrolases"/>
    <property type="match status" value="1"/>
</dbReference>
<evidence type="ECO:0000313" key="4">
    <source>
        <dbReference type="EMBL" id="MEX4007501.1"/>
    </source>
</evidence>
<proteinExistence type="inferred from homology"/>
<keyword evidence="2 4" id="KW-0378">Hydrolase</keyword>
<evidence type="ECO:0000256" key="2">
    <source>
        <dbReference type="ARBA" id="ARBA00022801"/>
    </source>
</evidence>
<reference evidence="4 5" key="1">
    <citation type="submission" date="2024-01" db="EMBL/GenBank/DDBJ databases">
        <title>New evidence supports the origin of RcGTA from prophage.</title>
        <authorList>
            <person name="Xu Y."/>
            <person name="Liu B."/>
            <person name="Chen F."/>
        </authorList>
    </citation>
    <scope>NUCLEOTIDE SEQUENCE [LARGE SCALE GENOMIC DNA]</scope>
    <source>
        <strain evidence="4 5">CBW1107-2</strain>
    </source>
</reference>
<dbReference type="InterPro" id="IPR029058">
    <property type="entry name" value="AB_hydrolase_fold"/>
</dbReference>
<dbReference type="EMBL" id="JAZHFV010000002">
    <property type="protein sequence ID" value="MEX4007501.1"/>
    <property type="molecule type" value="Genomic_DNA"/>
</dbReference>
<dbReference type="PANTHER" id="PTHR48081">
    <property type="entry name" value="AB HYDROLASE SUPERFAMILY PROTEIN C4A8.06C"/>
    <property type="match status" value="1"/>
</dbReference>
<keyword evidence="5" id="KW-1185">Reference proteome</keyword>
<comment type="caution">
    <text evidence="4">The sequence shown here is derived from an EMBL/GenBank/DDBJ whole genome shotgun (WGS) entry which is preliminary data.</text>
</comment>
<dbReference type="InterPro" id="IPR050300">
    <property type="entry name" value="GDXG_lipolytic_enzyme"/>
</dbReference>
<protein>
    <submittedName>
        <fullName evidence="4">Alpha/beta hydrolase</fullName>
    </submittedName>
</protein>
<dbReference type="Gene3D" id="3.40.50.1820">
    <property type="entry name" value="alpha/beta hydrolase"/>
    <property type="match status" value="1"/>
</dbReference>
<dbReference type="RefSeq" id="WP_368802649.1">
    <property type="nucleotide sequence ID" value="NZ_JAZHFV010000002.1"/>
</dbReference>
<evidence type="ECO:0000313" key="5">
    <source>
        <dbReference type="Proteomes" id="UP001559025"/>
    </source>
</evidence>
<dbReference type="GO" id="GO:0016787">
    <property type="term" value="F:hydrolase activity"/>
    <property type="evidence" value="ECO:0007669"/>
    <property type="project" value="UniProtKB-KW"/>
</dbReference>
<sequence length="312" mass="33748">MSALDRYRHLLDADLAAFIEAHERGFPTDLATQPLDRQRAVYGEMCRAFHAPTPADIEILDTALEFPDRTILLRIYRPLGRKGVATVLYFHGGGFVFGDLDSHGDMCAELCSRADVDVISVDYRLAPEHLHPAAFDDAMAAFAWTARTFGRPPILFGESAGGALAAAVSHKARHDPARPHGLVLVYPGLGSHGDLPSFSEHAEAPLLSAAEIGEYQAVRLGDAGDATDPAVNPLRDTDYAGLPRTFVSVPEFDPLRDEGELYCERIRAAGGNAVCTVEPGLVHSFLRARTRVARAAEAFDRIVDAVKSMSAS</sequence>